<dbReference type="AlphaFoldDB" id="A0A9Q0IRZ0"/>
<protein>
    <recommendedName>
        <fullName evidence="3">Apolipoprotein B</fullName>
    </recommendedName>
</protein>
<proteinExistence type="predicted"/>
<dbReference type="GO" id="GO:0050750">
    <property type="term" value="F:low-density lipoprotein particle receptor binding"/>
    <property type="evidence" value="ECO:0007669"/>
    <property type="project" value="TreeGrafter"/>
</dbReference>
<sequence length="310" mass="35087">MSLQVAYNMEAPSDMLVGLKERLPLITSAFTGFAAKYQITMLAENLMNSMYTIVGDTYEFAVNYDMEMSQLSVFFRNVMALYQKTVLVYLDAAVKVLRETKFKLPTTEEMTTLPEVLETLTRSIAAMLEKVMQIINKEAEVYLNSLAETISDVTFLYKNGEAITGAQIINLVQTSFKSASDVVVDFVKNMESLDMMIERIRETTQAVGTKTQEFVDTIKSDYLDAVLVNVNSLYRELFTVMKDLSARMAVISMESFNSAIEYLMEMMINLTSQFQSSVSAFLQQASEETKVYMRVSNGRLELDVPVPFKL</sequence>
<reference evidence="1" key="1">
    <citation type="submission" date="2022-07" db="EMBL/GenBank/DDBJ databases">
        <title>Chromosome-level genome of Muraenolepis orangiensis.</title>
        <authorList>
            <person name="Kim J."/>
        </authorList>
    </citation>
    <scope>NUCLEOTIDE SEQUENCE</scope>
    <source>
        <strain evidence="1">KU_S4_2022</strain>
        <tissue evidence="1">Muscle</tissue>
    </source>
</reference>
<organism evidence="1 2">
    <name type="scientific">Muraenolepis orangiensis</name>
    <name type="common">Patagonian moray cod</name>
    <dbReference type="NCBI Taxonomy" id="630683"/>
    <lineage>
        <taxon>Eukaryota</taxon>
        <taxon>Metazoa</taxon>
        <taxon>Chordata</taxon>
        <taxon>Craniata</taxon>
        <taxon>Vertebrata</taxon>
        <taxon>Euteleostomi</taxon>
        <taxon>Actinopterygii</taxon>
        <taxon>Neopterygii</taxon>
        <taxon>Teleostei</taxon>
        <taxon>Neoteleostei</taxon>
        <taxon>Acanthomorphata</taxon>
        <taxon>Zeiogadaria</taxon>
        <taxon>Gadariae</taxon>
        <taxon>Gadiformes</taxon>
        <taxon>Muraenolepidoidei</taxon>
        <taxon>Muraenolepididae</taxon>
        <taxon>Muraenolepis</taxon>
    </lineage>
</organism>
<dbReference type="GO" id="GO:0042953">
    <property type="term" value="P:lipoprotein transport"/>
    <property type="evidence" value="ECO:0007669"/>
    <property type="project" value="TreeGrafter"/>
</dbReference>
<keyword evidence="2" id="KW-1185">Reference proteome</keyword>
<dbReference type="GO" id="GO:0120020">
    <property type="term" value="F:cholesterol transfer activity"/>
    <property type="evidence" value="ECO:0007669"/>
    <property type="project" value="TreeGrafter"/>
</dbReference>
<dbReference type="GO" id="GO:0034362">
    <property type="term" value="C:low-density lipoprotein particle"/>
    <property type="evidence" value="ECO:0007669"/>
    <property type="project" value="TreeGrafter"/>
</dbReference>
<dbReference type="GO" id="GO:0034361">
    <property type="term" value="C:very-low-density lipoprotein particle"/>
    <property type="evidence" value="ECO:0007669"/>
    <property type="project" value="TreeGrafter"/>
</dbReference>
<accession>A0A9Q0IRZ0</accession>
<dbReference type="GO" id="GO:0030301">
    <property type="term" value="P:cholesterol transport"/>
    <property type="evidence" value="ECO:0007669"/>
    <property type="project" value="TreeGrafter"/>
</dbReference>
<evidence type="ECO:0000313" key="1">
    <source>
        <dbReference type="EMBL" id="KAJ3607016.1"/>
    </source>
</evidence>
<evidence type="ECO:0008006" key="3">
    <source>
        <dbReference type="Google" id="ProtNLM"/>
    </source>
</evidence>
<dbReference type="InterPro" id="IPR052418">
    <property type="entry name" value="Apolipoprotein_B"/>
</dbReference>
<dbReference type="GO" id="GO:0006642">
    <property type="term" value="P:triglyceride mobilization"/>
    <property type="evidence" value="ECO:0007669"/>
    <property type="project" value="TreeGrafter"/>
</dbReference>
<comment type="caution">
    <text evidence="1">The sequence shown here is derived from an EMBL/GenBank/DDBJ whole genome shotgun (WGS) entry which is preliminary data.</text>
</comment>
<dbReference type="Proteomes" id="UP001148018">
    <property type="component" value="Unassembled WGS sequence"/>
</dbReference>
<dbReference type="EMBL" id="JANIIK010000042">
    <property type="protein sequence ID" value="KAJ3607016.1"/>
    <property type="molecule type" value="Genomic_DNA"/>
</dbReference>
<name>A0A9Q0IRZ0_9TELE</name>
<dbReference type="PANTHER" id="PTHR13769">
    <property type="entry name" value="APOLIPOPROTEIN B"/>
    <property type="match status" value="1"/>
</dbReference>
<dbReference type="PANTHER" id="PTHR13769:SF5">
    <property type="entry name" value="APOLIPOPROTEIN B-100-RELATED"/>
    <property type="match status" value="1"/>
</dbReference>
<dbReference type="OrthoDB" id="6484170at2759"/>
<evidence type="ECO:0000313" key="2">
    <source>
        <dbReference type="Proteomes" id="UP001148018"/>
    </source>
</evidence>
<gene>
    <name evidence="1" type="ORF">NHX12_026531</name>
</gene>
<dbReference type="GO" id="GO:0034359">
    <property type="term" value="C:mature chylomicron"/>
    <property type="evidence" value="ECO:0007669"/>
    <property type="project" value="TreeGrafter"/>
</dbReference>
<dbReference type="GO" id="GO:0042632">
    <property type="term" value="P:cholesterol homeostasis"/>
    <property type="evidence" value="ECO:0007669"/>
    <property type="project" value="TreeGrafter"/>
</dbReference>